<keyword evidence="6" id="KW-1185">Reference proteome</keyword>
<dbReference type="PANTHER" id="PTHR43280:SF30">
    <property type="entry name" value="MMSAB OPERON REGULATORY PROTEIN"/>
    <property type="match status" value="1"/>
</dbReference>
<protein>
    <submittedName>
        <fullName evidence="5">Helix-turn-helix domain-containing protein</fullName>
    </submittedName>
</protein>
<dbReference type="Proteomes" id="UP000632774">
    <property type="component" value="Unassembled WGS sequence"/>
</dbReference>
<dbReference type="InterPro" id="IPR018060">
    <property type="entry name" value="HTH_AraC"/>
</dbReference>
<dbReference type="Gene3D" id="2.60.120.280">
    <property type="entry name" value="Regulatory protein AraC"/>
    <property type="match status" value="1"/>
</dbReference>
<dbReference type="PANTHER" id="PTHR43280">
    <property type="entry name" value="ARAC-FAMILY TRANSCRIPTIONAL REGULATOR"/>
    <property type="match status" value="1"/>
</dbReference>
<dbReference type="RefSeq" id="WP_194105549.1">
    <property type="nucleotide sequence ID" value="NZ_JADFFM010000001.1"/>
</dbReference>
<evidence type="ECO:0000259" key="4">
    <source>
        <dbReference type="PROSITE" id="PS01124"/>
    </source>
</evidence>
<keyword evidence="3" id="KW-0804">Transcription</keyword>
<accession>A0ABR9XFL0</accession>
<dbReference type="Gene3D" id="1.10.10.60">
    <property type="entry name" value="Homeodomain-like"/>
    <property type="match status" value="2"/>
</dbReference>
<sequence length="295" mass="33742">MKNYSKYLISSALEEQWGLYITTAGYTKIDINQNYPPNNHHPESHAFNWDSGRILDGYYIVFISSGSGLFESANTSIKHIKEGCCFLLFPGVWHRYKPDTNSGWEEYWVGFKGTYANDLMQKAFNPDDPFINTGLNNNLSRLFHELLDLIQQAPVGYHQVIAGITLQMLGLMHAMAMNKAVNTSNTDRLVEEAKFLFRESIQEPDKIEHILKRLPVSYSKLRKDFKATTGLSPNQYQLNLRLDKVKELLANTSLSISEIAYQTGFESASYLSKIFKIKTGASPKTYRQQFMSSYK</sequence>
<gene>
    <name evidence="5" type="ORF">IRJ18_07375</name>
</gene>
<dbReference type="InterPro" id="IPR037923">
    <property type="entry name" value="HTH-like"/>
</dbReference>
<dbReference type="SUPFAM" id="SSF51215">
    <property type="entry name" value="Regulatory protein AraC"/>
    <property type="match status" value="1"/>
</dbReference>
<organism evidence="5 6">
    <name type="scientific">Mucilaginibacter boryungensis</name>
    <dbReference type="NCBI Taxonomy" id="768480"/>
    <lineage>
        <taxon>Bacteria</taxon>
        <taxon>Pseudomonadati</taxon>
        <taxon>Bacteroidota</taxon>
        <taxon>Sphingobacteriia</taxon>
        <taxon>Sphingobacteriales</taxon>
        <taxon>Sphingobacteriaceae</taxon>
        <taxon>Mucilaginibacter</taxon>
    </lineage>
</organism>
<dbReference type="SUPFAM" id="SSF46689">
    <property type="entry name" value="Homeodomain-like"/>
    <property type="match status" value="1"/>
</dbReference>
<comment type="caution">
    <text evidence="5">The sequence shown here is derived from an EMBL/GenBank/DDBJ whole genome shotgun (WGS) entry which is preliminary data.</text>
</comment>
<evidence type="ECO:0000256" key="1">
    <source>
        <dbReference type="ARBA" id="ARBA00023015"/>
    </source>
</evidence>
<dbReference type="InterPro" id="IPR003313">
    <property type="entry name" value="AraC-bd"/>
</dbReference>
<evidence type="ECO:0000256" key="2">
    <source>
        <dbReference type="ARBA" id="ARBA00023125"/>
    </source>
</evidence>
<dbReference type="PROSITE" id="PS01124">
    <property type="entry name" value="HTH_ARAC_FAMILY_2"/>
    <property type="match status" value="1"/>
</dbReference>
<dbReference type="InterPro" id="IPR009057">
    <property type="entry name" value="Homeodomain-like_sf"/>
</dbReference>
<proteinExistence type="predicted"/>
<dbReference type="SMART" id="SM00342">
    <property type="entry name" value="HTH_ARAC"/>
    <property type="match status" value="1"/>
</dbReference>
<keyword evidence="1" id="KW-0805">Transcription regulation</keyword>
<keyword evidence="2" id="KW-0238">DNA-binding</keyword>
<dbReference type="Pfam" id="PF12833">
    <property type="entry name" value="HTH_18"/>
    <property type="match status" value="1"/>
</dbReference>
<reference evidence="5 6" key="1">
    <citation type="submission" date="2020-10" db="EMBL/GenBank/DDBJ databases">
        <title>Mucilaginibacter mali sp. nov., isolated from rhizosphere soil of apple orchard.</title>
        <authorList>
            <person name="Lee J.-S."/>
            <person name="Kim H.S."/>
            <person name="Kim J.-S."/>
        </authorList>
    </citation>
    <scope>NUCLEOTIDE SEQUENCE [LARGE SCALE GENOMIC DNA]</scope>
    <source>
        <strain evidence="5 6">KCTC 23157</strain>
    </source>
</reference>
<name>A0ABR9XFL0_9SPHI</name>
<feature type="domain" description="HTH araC/xylS-type" evidence="4">
    <location>
        <begin position="191"/>
        <end position="289"/>
    </location>
</feature>
<dbReference type="EMBL" id="JADFFM010000001">
    <property type="protein sequence ID" value="MBE9666177.1"/>
    <property type="molecule type" value="Genomic_DNA"/>
</dbReference>
<evidence type="ECO:0000313" key="6">
    <source>
        <dbReference type="Proteomes" id="UP000632774"/>
    </source>
</evidence>
<dbReference type="Pfam" id="PF02311">
    <property type="entry name" value="AraC_binding"/>
    <property type="match status" value="1"/>
</dbReference>
<evidence type="ECO:0000313" key="5">
    <source>
        <dbReference type="EMBL" id="MBE9666177.1"/>
    </source>
</evidence>
<evidence type="ECO:0000256" key="3">
    <source>
        <dbReference type="ARBA" id="ARBA00023163"/>
    </source>
</evidence>